<gene>
    <name evidence="1" type="ORF">ACCO45_002968</name>
</gene>
<comment type="caution">
    <text evidence="1">The sequence shown here is derived from an EMBL/GenBank/DDBJ whole genome shotgun (WGS) entry which is preliminary data.</text>
</comment>
<keyword evidence="2" id="KW-1185">Reference proteome</keyword>
<protein>
    <submittedName>
        <fullName evidence="1">Uncharacterized protein</fullName>
    </submittedName>
</protein>
<reference evidence="1" key="1">
    <citation type="submission" date="2024-12" db="EMBL/GenBank/DDBJ databases">
        <title>Comparative genomics and development of molecular markers within Purpureocillium lilacinum and among Purpureocillium species.</title>
        <authorList>
            <person name="Yeh Z.-Y."/>
            <person name="Ni N.-T."/>
            <person name="Lo P.-H."/>
            <person name="Mushyakhwo K."/>
            <person name="Lin C.-F."/>
            <person name="Nai Y.-S."/>
        </authorList>
    </citation>
    <scope>NUCLEOTIDE SEQUENCE</scope>
    <source>
        <strain evidence="1">NCHU-NPUST-175</strain>
    </source>
</reference>
<accession>A0ACC4E1D6</accession>
<name>A0ACC4E1D6_PURLI</name>
<dbReference type="Proteomes" id="UP001638806">
    <property type="component" value="Unassembled WGS sequence"/>
</dbReference>
<organism evidence="1 2">
    <name type="scientific">Purpureocillium lilacinum</name>
    <name type="common">Paecilomyces lilacinus</name>
    <dbReference type="NCBI Taxonomy" id="33203"/>
    <lineage>
        <taxon>Eukaryota</taxon>
        <taxon>Fungi</taxon>
        <taxon>Dikarya</taxon>
        <taxon>Ascomycota</taxon>
        <taxon>Pezizomycotina</taxon>
        <taxon>Sordariomycetes</taxon>
        <taxon>Hypocreomycetidae</taxon>
        <taxon>Hypocreales</taxon>
        <taxon>Ophiocordycipitaceae</taxon>
        <taxon>Purpureocillium</taxon>
    </lineage>
</organism>
<dbReference type="EMBL" id="JBGNUJ010000003">
    <property type="protein sequence ID" value="KAL3961445.1"/>
    <property type="molecule type" value="Genomic_DNA"/>
</dbReference>
<sequence length="1277" mass="137131">MWCGRVAVSFLLSGLASAAWINNISNRDLCVNTPLRVRGCGRPHLFEVELPEEPASPWTFKPQCINSTFGSPQLCVFTSHEFANGRGISIITTPSTAAAIQNLTSFTQSGNLTKAGEMAVPPFEVRDLPGRGKGGIANTTLHRGDRLLAATPAILVDMRVNRFLNVMDGIMLETIAVRQLPPQANEMFWELHNQPTTNSVRDRITVNAFAVEVAGWQFSGVVLETSRFNHDCRPNSAYYFDEETLTHYTHASTEITPGPKSRSRTSARSRRSSTGKTRSGMHPKMIKHSDTRIEHINNMTRLLYGWHERWTARLDLTDAAAVAAADTKKPVVKDEQQAKKHEEAQQKAMDEIPVISNVEAIATAETVISLYQQERLVVYSSDAHLIAALANCAEGRRTEAIKHAQLALETGLVHEGLDDELHVDVVKLGVDPTKEPCWLKKEAGSSLSDAGEVAESAWHHEDDFLAKEATQEPSPRAGVRAEFRDRPTPSHTPLATVRRPFLVTFNPEQLGLSGKGPVEGCSPCAAAALMSSRDNGGGAAPRSARQTVPLGMALPGRTARGREQVPPWRAYNVGVGLVWAAGMTFVGFGDGRFAGLHILRRLRSQPAPVDINGKTAAMVSDRVLRLCQAQETLSSVLAANPSEAPSDIVKRLYNGQSSLSNGNNIKTSNKNNDTNNDTNSNNANGATKEQDPLEAALKCGNWGPRAPSTLFLQAYADALACLDDDPWSGLVSPPLMGSHGTIPSRPSRRWRTSCGTARTSSRAPGAKSSSSPARGRRPSRSGSSAARSSSCRAARGDEPPRRRQDHVRPGGAVQRAGSAPGGQAGGVCGRGVLLPPPEEVPNVDLQVVSMHRFFLGTLHAKFCVVDREMAVVMSNNVEDNDNMEMMAHVEGPVVDSIYDTALAIWSKALVPPLPCLTAPPPPPVEDNVAGRNETGPGGEPLYLARGPSREQQSDIVAEAEAAVPLPEHTPEDPHYDDDLAGEIRRMQSCYAAKPGETRLQAASRLLNLAVKNPIPASGPEIPDGAEMTPYLSTSTAEPVPMALVSRPAYGPFDSKSVRVPQNEAWLSLIRHARQSIFIQTPDLNAAPLMEALAQALRRGVEVTYYVCFGYNDLGEMIPGQGGTNDQAARALIASPTRRRARAQTPAHTQLRGQRPVAAAPPLAQGAVLPREAAHRGRGGGRAGQRQPGHAVVVPQPRGERHGGRRGGVRAVARGRRAEPEHGAVRARGGRWRVEGRGDGRAGRGVSGRSGARVGAGEGVTGMALKAKGMGGSEGLRL</sequence>
<evidence type="ECO:0000313" key="2">
    <source>
        <dbReference type="Proteomes" id="UP001638806"/>
    </source>
</evidence>
<proteinExistence type="predicted"/>
<evidence type="ECO:0000313" key="1">
    <source>
        <dbReference type="EMBL" id="KAL3961445.1"/>
    </source>
</evidence>